<dbReference type="EMBL" id="LS991949">
    <property type="protein sequence ID" value="SYV89722.1"/>
    <property type="molecule type" value="Genomic_DNA"/>
</dbReference>
<dbReference type="AlphaFoldDB" id="A0A3B0NY55"/>
<name>A0A3B0NY55_9BACT</name>
<accession>A0A3B0NY55</accession>
<reference evidence="2" key="1">
    <citation type="submission" date="2018-06" db="EMBL/GenBank/DDBJ databases">
        <authorList>
            <consortium name="Pathogen Informatics"/>
        </authorList>
    </citation>
    <scope>NUCLEOTIDE SEQUENCE [LARGE SCALE GENOMIC DNA]</scope>
    <source>
        <strain evidence="2">NCTC10135</strain>
    </source>
</reference>
<proteinExistence type="predicted"/>
<dbReference type="KEGG" id="mala:NCTC10135_00222"/>
<organism evidence="1 2">
    <name type="scientific">Metamycoplasma alkalescens</name>
    <dbReference type="NCBI Taxonomy" id="45363"/>
    <lineage>
        <taxon>Bacteria</taxon>
        <taxon>Bacillati</taxon>
        <taxon>Mycoplasmatota</taxon>
        <taxon>Mycoplasmoidales</taxon>
        <taxon>Metamycoplasmataceae</taxon>
        <taxon>Metamycoplasma</taxon>
    </lineage>
</organism>
<evidence type="ECO:0000313" key="2">
    <source>
        <dbReference type="Proteomes" id="UP000259864"/>
    </source>
</evidence>
<sequence>MNKIIANKVEIDNKYLKNLSSKNKKRNGFKLQFTNLQEKQTYLAQFPNQFKSQLIANYYANFNNEQQNTIDMRAILLLELNKQLGVTNEK</sequence>
<dbReference type="Proteomes" id="UP000259864">
    <property type="component" value="Chromosome 1"/>
</dbReference>
<evidence type="ECO:0000313" key="1">
    <source>
        <dbReference type="EMBL" id="SYV89722.1"/>
    </source>
</evidence>
<dbReference type="NCBIfam" id="NF045994">
    <property type="entry name" value="MAG4530_fam"/>
    <property type="match status" value="1"/>
</dbReference>
<gene>
    <name evidence="1" type="ORF">NCTC10135_00222</name>
</gene>
<protein>
    <submittedName>
        <fullName evidence="1">Uncharacterized protein</fullName>
    </submittedName>
</protein>